<proteinExistence type="predicted"/>
<organism evidence="1 2">
    <name type="scientific">Paxillus rubicundulus Ve08.2h10</name>
    <dbReference type="NCBI Taxonomy" id="930991"/>
    <lineage>
        <taxon>Eukaryota</taxon>
        <taxon>Fungi</taxon>
        <taxon>Dikarya</taxon>
        <taxon>Basidiomycota</taxon>
        <taxon>Agaricomycotina</taxon>
        <taxon>Agaricomycetes</taxon>
        <taxon>Agaricomycetidae</taxon>
        <taxon>Boletales</taxon>
        <taxon>Paxilineae</taxon>
        <taxon>Paxillaceae</taxon>
        <taxon>Paxillus</taxon>
    </lineage>
</organism>
<dbReference type="InParanoid" id="A0A0D0DPE9"/>
<reference evidence="1 2" key="1">
    <citation type="submission" date="2014-04" db="EMBL/GenBank/DDBJ databases">
        <authorList>
            <consortium name="DOE Joint Genome Institute"/>
            <person name="Kuo A."/>
            <person name="Kohler A."/>
            <person name="Jargeat P."/>
            <person name="Nagy L.G."/>
            <person name="Floudas D."/>
            <person name="Copeland A."/>
            <person name="Barry K.W."/>
            <person name="Cichocki N."/>
            <person name="Veneault-Fourrey C."/>
            <person name="LaButti K."/>
            <person name="Lindquist E.A."/>
            <person name="Lipzen A."/>
            <person name="Lundell T."/>
            <person name="Morin E."/>
            <person name="Murat C."/>
            <person name="Sun H."/>
            <person name="Tunlid A."/>
            <person name="Henrissat B."/>
            <person name="Grigoriev I.V."/>
            <person name="Hibbett D.S."/>
            <person name="Martin F."/>
            <person name="Nordberg H.P."/>
            <person name="Cantor M.N."/>
            <person name="Hua S.X."/>
        </authorList>
    </citation>
    <scope>NUCLEOTIDE SEQUENCE [LARGE SCALE GENOMIC DNA]</scope>
    <source>
        <strain evidence="1 2">Ve08.2h10</strain>
    </source>
</reference>
<evidence type="ECO:0000313" key="1">
    <source>
        <dbReference type="EMBL" id="KIK93838.1"/>
    </source>
</evidence>
<dbReference type="HOGENOM" id="CLU_209442_0_0_1"/>
<reference evidence="2" key="2">
    <citation type="submission" date="2015-01" db="EMBL/GenBank/DDBJ databases">
        <title>Evolutionary Origins and Diversification of the Mycorrhizal Mutualists.</title>
        <authorList>
            <consortium name="DOE Joint Genome Institute"/>
            <consortium name="Mycorrhizal Genomics Consortium"/>
            <person name="Kohler A."/>
            <person name="Kuo A."/>
            <person name="Nagy L.G."/>
            <person name="Floudas D."/>
            <person name="Copeland A."/>
            <person name="Barry K.W."/>
            <person name="Cichocki N."/>
            <person name="Veneault-Fourrey C."/>
            <person name="LaButti K."/>
            <person name="Lindquist E.A."/>
            <person name="Lipzen A."/>
            <person name="Lundell T."/>
            <person name="Morin E."/>
            <person name="Murat C."/>
            <person name="Riley R."/>
            <person name="Ohm R."/>
            <person name="Sun H."/>
            <person name="Tunlid A."/>
            <person name="Henrissat B."/>
            <person name="Grigoriev I.V."/>
            <person name="Hibbett D.S."/>
            <person name="Martin F."/>
        </authorList>
    </citation>
    <scope>NUCLEOTIDE SEQUENCE [LARGE SCALE GENOMIC DNA]</scope>
    <source>
        <strain evidence="2">Ve08.2h10</strain>
    </source>
</reference>
<name>A0A0D0DPE9_9AGAM</name>
<gene>
    <name evidence="1" type="ORF">PAXRUDRAFT_144150</name>
</gene>
<sequence>MDNAGNCNTTASELKKLIPTFGGSAACTWCFPHIINLIEKVHISVSYLLRPADKKSQLIK</sequence>
<protein>
    <submittedName>
        <fullName evidence="1">Uncharacterized protein</fullName>
    </submittedName>
</protein>
<evidence type="ECO:0000313" key="2">
    <source>
        <dbReference type="Proteomes" id="UP000054538"/>
    </source>
</evidence>
<dbReference type="OrthoDB" id="2748837at2759"/>
<accession>A0A0D0DPE9</accession>
<keyword evidence="2" id="KW-1185">Reference proteome</keyword>
<dbReference type="Proteomes" id="UP000054538">
    <property type="component" value="Unassembled WGS sequence"/>
</dbReference>
<dbReference type="AlphaFoldDB" id="A0A0D0DPE9"/>
<dbReference type="EMBL" id="KN825150">
    <property type="protein sequence ID" value="KIK93838.1"/>
    <property type="molecule type" value="Genomic_DNA"/>
</dbReference>